<dbReference type="AlphaFoldDB" id="A0AAN6N071"/>
<organism evidence="2 3">
    <name type="scientific">Diplogelasinospora grovesii</name>
    <dbReference type="NCBI Taxonomy" id="303347"/>
    <lineage>
        <taxon>Eukaryota</taxon>
        <taxon>Fungi</taxon>
        <taxon>Dikarya</taxon>
        <taxon>Ascomycota</taxon>
        <taxon>Pezizomycotina</taxon>
        <taxon>Sordariomycetes</taxon>
        <taxon>Sordariomycetidae</taxon>
        <taxon>Sordariales</taxon>
        <taxon>Diplogelasinosporaceae</taxon>
        <taxon>Diplogelasinospora</taxon>
    </lineage>
</organism>
<dbReference type="EMBL" id="MU853886">
    <property type="protein sequence ID" value="KAK3936345.1"/>
    <property type="molecule type" value="Genomic_DNA"/>
</dbReference>
<reference evidence="3" key="1">
    <citation type="journal article" date="2023" name="Mol. Phylogenet. Evol.">
        <title>Genome-scale phylogeny and comparative genomics of the fungal order Sordariales.</title>
        <authorList>
            <person name="Hensen N."/>
            <person name="Bonometti L."/>
            <person name="Westerberg I."/>
            <person name="Brannstrom I.O."/>
            <person name="Guillou S."/>
            <person name="Cros-Aarteil S."/>
            <person name="Calhoun S."/>
            <person name="Haridas S."/>
            <person name="Kuo A."/>
            <person name="Mondo S."/>
            <person name="Pangilinan J."/>
            <person name="Riley R."/>
            <person name="LaButti K."/>
            <person name="Andreopoulos B."/>
            <person name="Lipzen A."/>
            <person name="Chen C."/>
            <person name="Yan M."/>
            <person name="Daum C."/>
            <person name="Ng V."/>
            <person name="Clum A."/>
            <person name="Steindorff A."/>
            <person name="Ohm R.A."/>
            <person name="Martin F."/>
            <person name="Silar P."/>
            <person name="Natvig D.O."/>
            <person name="Lalanne C."/>
            <person name="Gautier V."/>
            <person name="Ament-Velasquez S.L."/>
            <person name="Kruys A."/>
            <person name="Hutchinson M.I."/>
            <person name="Powell A.J."/>
            <person name="Barry K."/>
            <person name="Miller A.N."/>
            <person name="Grigoriev I.V."/>
            <person name="Debuchy R."/>
            <person name="Gladieux P."/>
            <person name="Hiltunen Thoren M."/>
            <person name="Johannesson H."/>
        </authorList>
    </citation>
    <scope>NUCLEOTIDE SEQUENCE [LARGE SCALE GENOMIC DNA]</scope>
    <source>
        <strain evidence="3">CBS 340.73</strain>
    </source>
</reference>
<keyword evidence="2" id="KW-0223">Dioxygenase</keyword>
<dbReference type="GO" id="GO:0008199">
    <property type="term" value="F:ferric iron binding"/>
    <property type="evidence" value="ECO:0007669"/>
    <property type="project" value="InterPro"/>
</dbReference>
<protein>
    <submittedName>
        <fullName evidence="2">Extracellular dioxygenase</fullName>
    </submittedName>
</protein>
<dbReference type="Pfam" id="PF00775">
    <property type="entry name" value="Dioxygenase_C"/>
    <property type="match status" value="1"/>
</dbReference>
<dbReference type="PANTHER" id="PTHR34315">
    <property type="match status" value="1"/>
</dbReference>
<dbReference type="InterPro" id="IPR015889">
    <property type="entry name" value="Intradiol_dOase_core"/>
</dbReference>
<name>A0AAN6N071_9PEZI</name>
<keyword evidence="3" id="KW-1185">Reference proteome</keyword>
<feature type="domain" description="Intradiol ring-cleavage dioxygenases" evidence="1">
    <location>
        <begin position="187"/>
        <end position="279"/>
    </location>
</feature>
<evidence type="ECO:0000259" key="1">
    <source>
        <dbReference type="Pfam" id="PF00775"/>
    </source>
</evidence>
<dbReference type="SUPFAM" id="SSF49482">
    <property type="entry name" value="Aromatic compound dioxygenase"/>
    <property type="match status" value="1"/>
</dbReference>
<evidence type="ECO:0000313" key="3">
    <source>
        <dbReference type="Proteomes" id="UP001303473"/>
    </source>
</evidence>
<dbReference type="CDD" id="cd03457">
    <property type="entry name" value="intradiol_dioxygenase_like"/>
    <property type="match status" value="1"/>
</dbReference>
<dbReference type="PANTHER" id="PTHR34315:SF9">
    <property type="entry name" value="INTRADIOL RING-CLEAVAGE DIOXYGENASES DOMAIN-CONTAINING PROTEIN-RELATED"/>
    <property type="match status" value="1"/>
</dbReference>
<proteinExistence type="predicted"/>
<dbReference type="InterPro" id="IPR000627">
    <property type="entry name" value="Intradiol_dOase_C"/>
</dbReference>
<dbReference type="Proteomes" id="UP001303473">
    <property type="component" value="Unassembled WGS sequence"/>
</dbReference>
<gene>
    <name evidence="2" type="ORF">QBC46DRAFT_395289</name>
</gene>
<accession>A0AAN6N071</accession>
<keyword evidence="2" id="KW-0560">Oxidoreductase</keyword>
<sequence>MAIILHTGYMVYIDVKNNHGEERSTSARHRQTFVSTTCVPLLSSSFVIKMRLTAALVSALLGMVAAHPGEEHHHEEDHLLLARREHHINAARGLSACQSKRSFRELQARAHTRRAETVNLHRRNIEALKAKREIDASGTGHNLTDSRADIGSAGSSADEATVFGDSHTCILNPEGETGPYYVKGELIRSALREDQPGVPIVLDGQFIDVETCEPIQGLFWDIWNCNATGVYSGLVANGNGNTNDASNLDATFLRGIQETDADGVVQFLSVFPGHYSGRTTHHHMVKAPIILSLRMPLTSGKVAWLNAEILPNNTLTSGTAAHIGQVFWDQDLIDAVEATYPYNTNTVALTKNAEDRVVADETSGSSDPFFNYVYLGSDLSDGIFGWITIGINTSAAYSPNYSFEYTKEGGVALAETVGSDNVDGGAPGGAMNGTAPTFGNGTAAASGAAAGTGSTTSTGATSSSTVVVVSKASRGYEYVPPSPICKVRY</sequence>
<dbReference type="GO" id="GO:0016702">
    <property type="term" value="F:oxidoreductase activity, acting on single donors with incorporation of molecular oxygen, incorporation of two atoms of oxygen"/>
    <property type="evidence" value="ECO:0007669"/>
    <property type="project" value="InterPro"/>
</dbReference>
<dbReference type="Gene3D" id="2.60.130.10">
    <property type="entry name" value="Aromatic compound dioxygenase"/>
    <property type="match status" value="1"/>
</dbReference>
<evidence type="ECO:0000313" key="2">
    <source>
        <dbReference type="EMBL" id="KAK3936345.1"/>
    </source>
</evidence>
<comment type="caution">
    <text evidence="2">The sequence shown here is derived from an EMBL/GenBank/DDBJ whole genome shotgun (WGS) entry which is preliminary data.</text>
</comment>